<name>A0A2Z6SKJ8_9GLOM</name>
<dbReference type="AlphaFoldDB" id="A0A2Z6SKJ8"/>
<sequence>MSPIQHKKTYRKRQNNISTLQRFLDTIFYTCGMSFHNMCDLTMAILHKQLDDTENDDEEEFDNDKKEPKKEELEKKKPEKEEDTIHKYFQESLLTIHDLVHHRSKSYTTQLVSFQMFASNVEIPMLLK</sequence>
<feature type="compositionally biased region" description="Acidic residues" evidence="1">
    <location>
        <begin position="52"/>
        <end position="62"/>
    </location>
</feature>
<dbReference type="EMBL" id="BLAL01000158">
    <property type="protein sequence ID" value="GES85897.1"/>
    <property type="molecule type" value="Genomic_DNA"/>
</dbReference>
<dbReference type="Proteomes" id="UP000247702">
    <property type="component" value="Unassembled WGS sequence"/>
</dbReference>
<evidence type="ECO:0000313" key="3">
    <source>
        <dbReference type="EMBL" id="GES85897.1"/>
    </source>
</evidence>
<feature type="compositionally biased region" description="Basic and acidic residues" evidence="1">
    <location>
        <begin position="63"/>
        <end position="82"/>
    </location>
</feature>
<feature type="region of interest" description="Disordered" evidence="1">
    <location>
        <begin position="52"/>
        <end position="82"/>
    </location>
</feature>
<keyword evidence="4" id="KW-1185">Reference proteome</keyword>
<organism evidence="2 4">
    <name type="scientific">Rhizophagus clarus</name>
    <dbReference type="NCBI Taxonomy" id="94130"/>
    <lineage>
        <taxon>Eukaryota</taxon>
        <taxon>Fungi</taxon>
        <taxon>Fungi incertae sedis</taxon>
        <taxon>Mucoromycota</taxon>
        <taxon>Glomeromycotina</taxon>
        <taxon>Glomeromycetes</taxon>
        <taxon>Glomerales</taxon>
        <taxon>Glomeraceae</taxon>
        <taxon>Rhizophagus</taxon>
    </lineage>
</organism>
<proteinExistence type="predicted"/>
<dbReference type="Proteomes" id="UP000615446">
    <property type="component" value="Unassembled WGS sequence"/>
</dbReference>
<accession>A0A2Z6SKJ8</accession>
<dbReference type="OrthoDB" id="10498541at2759"/>
<dbReference type="EMBL" id="BEXD01004119">
    <property type="protein sequence ID" value="GBC07077.1"/>
    <property type="molecule type" value="Genomic_DNA"/>
</dbReference>
<reference evidence="3" key="2">
    <citation type="submission" date="2019-10" db="EMBL/GenBank/DDBJ databases">
        <title>Conservation and host-specific expression of non-tandemly repeated heterogenous ribosome RNA gene in arbuscular mycorrhizal fungi.</title>
        <authorList>
            <person name="Maeda T."/>
            <person name="Kobayashi Y."/>
            <person name="Nakagawa T."/>
            <person name="Ezawa T."/>
            <person name="Yamaguchi K."/>
            <person name="Bino T."/>
            <person name="Nishimoto Y."/>
            <person name="Shigenobu S."/>
            <person name="Kawaguchi M."/>
        </authorList>
    </citation>
    <scope>NUCLEOTIDE SEQUENCE</scope>
    <source>
        <strain evidence="3">HR1</strain>
    </source>
</reference>
<evidence type="ECO:0000313" key="4">
    <source>
        <dbReference type="Proteomes" id="UP000247702"/>
    </source>
</evidence>
<protein>
    <submittedName>
        <fullName evidence="2">Uncharacterized protein</fullName>
    </submittedName>
</protein>
<gene>
    <name evidence="3" type="ORF">RCL2_001299200</name>
    <name evidence="2" type="ORF">RclHR1_07230004</name>
</gene>
<reference evidence="2 4" key="1">
    <citation type="submission" date="2017-11" db="EMBL/GenBank/DDBJ databases">
        <title>The genome of Rhizophagus clarus HR1 reveals common genetic basis of auxotrophy among arbuscular mycorrhizal fungi.</title>
        <authorList>
            <person name="Kobayashi Y."/>
        </authorList>
    </citation>
    <scope>NUCLEOTIDE SEQUENCE [LARGE SCALE GENOMIC DNA]</scope>
    <source>
        <strain evidence="2 4">HR1</strain>
    </source>
</reference>
<comment type="caution">
    <text evidence="2">The sequence shown here is derived from an EMBL/GenBank/DDBJ whole genome shotgun (WGS) entry which is preliminary data.</text>
</comment>
<evidence type="ECO:0000256" key="1">
    <source>
        <dbReference type="SAM" id="MobiDB-lite"/>
    </source>
</evidence>
<evidence type="ECO:0000313" key="2">
    <source>
        <dbReference type="EMBL" id="GBC07077.1"/>
    </source>
</evidence>